<dbReference type="EMBL" id="JACXAI010000056">
    <property type="protein sequence ID" value="MBD1383456.1"/>
    <property type="molecule type" value="Genomic_DNA"/>
</dbReference>
<evidence type="ECO:0000313" key="1">
    <source>
        <dbReference type="EMBL" id="MBD1383456.1"/>
    </source>
</evidence>
<organism evidence="1 2">
    <name type="scientific">Metabacillus arenae</name>
    <dbReference type="NCBI Taxonomy" id="2771434"/>
    <lineage>
        <taxon>Bacteria</taxon>
        <taxon>Bacillati</taxon>
        <taxon>Bacillota</taxon>
        <taxon>Bacilli</taxon>
        <taxon>Bacillales</taxon>
        <taxon>Bacillaceae</taxon>
        <taxon>Metabacillus</taxon>
    </lineage>
</organism>
<reference evidence="1" key="1">
    <citation type="submission" date="2020-09" db="EMBL/GenBank/DDBJ databases">
        <title>A novel bacterium of genus Bacillus, isolated from South China Sea.</title>
        <authorList>
            <person name="Huang H."/>
            <person name="Mo K."/>
            <person name="Hu Y."/>
        </authorList>
    </citation>
    <scope>NUCLEOTIDE SEQUENCE</scope>
    <source>
        <strain evidence="1">IB182487</strain>
    </source>
</reference>
<keyword evidence="2" id="KW-1185">Reference proteome</keyword>
<dbReference type="InterPro" id="IPR036291">
    <property type="entry name" value="NAD(P)-bd_dom_sf"/>
</dbReference>
<dbReference type="Proteomes" id="UP000626844">
    <property type="component" value="Unassembled WGS sequence"/>
</dbReference>
<proteinExistence type="predicted"/>
<comment type="caution">
    <text evidence="1">The sequence shown here is derived from an EMBL/GenBank/DDBJ whole genome shotgun (WGS) entry which is preliminary data.</text>
</comment>
<accession>A0A926NL95</accession>
<dbReference type="RefSeq" id="WP_191162644.1">
    <property type="nucleotide sequence ID" value="NZ_JACXAI010000056.1"/>
</dbReference>
<evidence type="ECO:0000313" key="2">
    <source>
        <dbReference type="Proteomes" id="UP000626844"/>
    </source>
</evidence>
<protein>
    <recommendedName>
        <fullName evidence="3">NAD(P)-dependent oxidoreductase</fullName>
    </recommendedName>
</protein>
<dbReference type="AlphaFoldDB" id="A0A926NL95"/>
<sequence length="245" mass="28257">MQSQLVFGANEFLGLTLCEHFLQEGLPVKGIMLPKTDPVSIKIIDERLMLTGRNALFTTSTFDGNLEIKGDDYQTIYMIGHHINKPQLEAALKVSLENNLSFVFITNLFQDEENESRVFEDMIRKRLEKSQISYSIIRVPTLFGSWSPESSKEQVRILVKAYPYIMVVEDAAETIVHLSKKKKSTVINLFADYEKDPEIQSWDVEQFDANRLNNEEYYVLSNPTSIKEAITIQKEIEERFALLHE</sequence>
<gene>
    <name evidence="1" type="ORF">IC621_25070</name>
</gene>
<evidence type="ECO:0008006" key="3">
    <source>
        <dbReference type="Google" id="ProtNLM"/>
    </source>
</evidence>
<dbReference type="SUPFAM" id="SSF51735">
    <property type="entry name" value="NAD(P)-binding Rossmann-fold domains"/>
    <property type="match status" value="1"/>
</dbReference>
<name>A0A926NL95_9BACI</name>